<dbReference type="EMBL" id="OFTH01000003">
    <property type="protein sequence ID" value="SOZ52029.1"/>
    <property type="molecule type" value="Genomic_DNA"/>
</dbReference>
<evidence type="ECO:0000313" key="1">
    <source>
        <dbReference type="EMBL" id="SOZ52029.1"/>
    </source>
</evidence>
<comment type="caution">
    <text evidence="1">The sequence shown here is derived from an EMBL/GenBank/DDBJ whole genome shotgun (WGS) entry which is preliminary data.</text>
</comment>
<accession>A0A375DVQ0</accession>
<organism evidence="1">
    <name type="scientific">Cupriavidus taiwanensis</name>
    <dbReference type="NCBI Taxonomy" id="164546"/>
    <lineage>
        <taxon>Bacteria</taxon>
        <taxon>Pseudomonadati</taxon>
        <taxon>Pseudomonadota</taxon>
        <taxon>Betaproteobacteria</taxon>
        <taxon>Burkholderiales</taxon>
        <taxon>Burkholderiaceae</taxon>
        <taxon>Cupriavidus</taxon>
    </lineage>
</organism>
<proteinExistence type="predicted"/>
<dbReference type="AlphaFoldDB" id="A0A375DVQ0"/>
<sequence>MARRSRGGRALYRFRRPTGLTTVKTAFDKAF</sequence>
<name>A0A375DVQ0_9BURK</name>
<gene>
    <name evidence="1" type="ORF">CBM2613_A110181</name>
</gene>
<protein>
    <submittedName>
        <fullName evidence="1">Uncharacterized protein</fullName>
    </submittedName>
</protein>
<dbReference type="Proteomes" id="UP000256952">
    <property type="component" value="Chromosome CBM2613_a"/>
</dbReference>
<reference evidence="1" key="1">
    <citation type="submission" date="2018-01" db="EMBL/GenBank/DDBJ databases">
        <authorList>
            <person name="Clerissi C."/>
        </authorList>
    </citation>
    <scope>NUCLEOTIDE SEQUENCE</scope>
    <source>
        <strain evidence="1">Cupriavidus taiwanensis STM 8556</strain>
    </source>
</reference>